<reference evidence="1" key="1">
    <citation type="journal article" date="2019" name="Sci. Rep.">
        <title>Draft genome of Tanacetum cinerariifolium, the natural source of mosquito coil.</title>
        <authorList>
            <person name="Yamashiro T."/>
            <person name="Shiraishi A."/>
            <person name="Satake H."/>
            <person name="Nakayama K."/>
        </authorList>
    </citation>
    <scope>NUCLEOTIDE SEQUENCE</scope>
</reference>
<comment type="caution">
    <text evidence="1">The sequence shown here is derived from an EMBL/GenBank/DDBJ whole genome shotgun (WGS) entry which is preliminary data.</text>
</comment>
<protein>
    <submittedName>
        <fullName evidence="1">Uncharacterized protein</fullName>
    </submittedName>
</protein>
<gene>
    <name evidence="1" type="ORF">Tci_881739</name>
</gene>
<organism evidence="1">
    <name type="scientific">Tanacetum cinerariifolium</name>
    <name type="common">Dalmatian daisy</name>
    <name type="synonym">Chrysanthemum cinerariifolium</name>
    <dbReference type="NCBI Taxonomy" id="118510"/>
    <lineage>
        <taxon>Eukaryota</taxon>
        <taxon>Viridiplantae</taxon>
        <taxon>Streptophyta</taxon>
        <taxon>Embryophyta</taxon>
        <taxon>Tracheophyta</taxon>
        <taxon>Spermatophyta</taxon>
        <taxon>Magnoliopsida</taxon>
        <taxon>eudicotyledons</taxon>
        <taxon>Gunneridae</taxon>
        <taxon>Pentapetalae</taxon>
        <taxon>asterids</taxon>
        <taxon>campanulids</taxon>
        <taxon>Asterales</taxon>
        <taxon>Asteraceae</taxon>
        <taxon>Asteroideae</taxon>
        <taxon>Anthemideae</taxon>
        <taxon>Anthemidinae</taxon>
        <taxon>Tanacetum</taxon>
    </lineage>
</organism>
<evidence type="ECO:0000313" key="1">
    <source>
        <dbReference type="EMBL" id="GFD09770.1"/>
    </source>
</evidence>
<proteinExistence type="predicted"/>
<feature type="non-terminal residue" evidence="1">
    <location>
        <position position="112"/>
    </location>
</feature>
<dbReference type="EMBL" id="BKCJ011247775">
    <property type="protein sequence ID" value="GFD09770.1"/>
    <property type="molecule type" value="Genomic_DNA"/>
</dbReference>
<accession>A0A699TJ10</accession>
<sequence length="112" mass="11784">MPGVIGPVVRSGSRWRRQQADLLVIADRLDLGAGRPGQFSDRHIVDIRSLSNAVSAPASLNAWSQGFDDPAVGDGVAATGIDQRIQLAGQRRQVGNLAGDRIAVLVGDDVDS</sequence>
<name>A0A699TJ10_TANCI</name>
<dbReference type="AlphaFoldDB" id="A0A699TJ10"/>